<evidence type="ECO:0000313" key="4">
    <source>
        <dbReference type="Proteomes" id="UP001333710"/>
    </source>
</evidence>
<dbReference type="KEGG" id="pmaw:MACH26_03230"/>
<name>A0AA48KQ81_9ALTE</name>
<keyword evidence="4" id="KW-1185">Reference proteome</keyword>
<evidence type="ECO:0000313" key="3">
    <source>
        <dbReference type="EMBL" id="BDX04802.1"/>
    </source>
</evidence>
<dbReference type="RefSeq" id="WP_338290647.1">
    <property type="nucleotide sequence ID" value="NZ_AP027272.1"/>
</dbReference>
<dbReference type="InterPro" id="IPR013857">
    <property type="entry name" value="NADH-UbQ_OxRdtase-assoc_prot30"/>
</dbReference>
<dbReference type="EMBL" id="AP027272">
    <property type="protein sequence ID" value="BDX04802.1"/>
    <property type="molecule type" value="Genomic_DNA"/>
</dbReference>
<reference evidence="3" key="1">
    <citation type="submission" date="2023-01" db="EMBL/GenBank/DDBJ databases">
        <title>Complete genome sequence of Planctobacterium marinum strain Dej080120_11.</title>
        <authorList>
            <person name="Ueki S."/>
            <person name="Maruyama F."/>
        </authorList>
    </citation>
    <scope>NUCLEOTIDE SEQUENCE</scope>
    <source>
        <strain evidence="3">Dej080120_11</strain>
    </source>
</reference>
<feature type="domain" description="NADH:ubiquinone oxidoreductase intermediate-associated protein 30" evidence="2">
    <location>
        <begin position="53"/>
        <end position="192"/>
    </location>
</feature>
<gene>
    <name evidence="3" type="ORF">MACH26_03230</name>
</gene>
<evidence type="ECO:0000259" key="2">
    <source>
        <dbReference type="Pfam" id="PF08547"/>
    </source>
</evidence>
<sequence length="199" mass="21850">MKQRLKNGKQSLITVMITTVLCFAGYANADRASHLIDNFCDATLTKFGQPRQFLNDTVAGGTTHAVQQVKNCKFKASGDITPPRGQPGWASSVLPLASYGEALDVSEFAGIRLLIKVLKGNISLSANSTEVSNFDYHAAPVVVKTDGRFHEVKVPFAQMKRAWSEQTPLNTATINSLSVVAYDLQPDKFEFELDEVSFY</sequence>
<feature type="signal peptide" evidence="1">
    <location>
        <begin position="1"/>
        <end position="29"/>
    </location>
</feature>
<dbReference type="AlphaFoldDB" id="A0AA48KQ81"/>
<dbReference type="InterPro" id="IPR008979">
    <property type="entry name" value="Galactose-bd-like_sf"/>
</dbReference>
<keyword evidence="1" id="KW-0732">Signal</keyword>
<dbReference type="Pfam" id="PF08547">
    <property type="entry name" value="CIA30"/>
    <property type="match status" value="1"/>
</dbReference>
<proteinExistence type="predicted"/>
<accession>A0AA48KQ81</accession>
<feature type="chain" id="PRO_5041340843" description="NADH:ubiquinone oxidoreductase intermediate-associated protein 30 domain-containing protein" evidence="1">
    <location>
        <begin position="30"/>
        <end position="199"/>
    </location>
</feature>
<evidence type="ECO:0000256" key="1">
    <source>
        <dbReference type="SAM" id="SignalP"/>
    </source>
</evidence>
<organism evidence="3 4">
    <name type="scientific">Planctobacterium marinum</name>
    <dbReference type="NCBI Taxonomy" id="1631968"/>
    <lineage>
        <taxon>Bacteria</taxon>
        <taxon>Pseudomonadati</taxon>
        <taxon>Pseudomonadota</taxon>
        <taxon>Gammaproteobacteria</taxon>
        <taxon>Alteromonadales</taxon>
        <taxon>Alteromonadaceae</taxon>
        <taxon>Planctobacterium</taxon>
    </lineage>
</organism>
<dbReference type="SUPFAM" id="SSF49785">
    <property type="entry name" value="Galactose-binding domain-like"/>
    <property type="match status" value="1"/>
</dbReference>
<dbReference type="Proteomes" id="UP001333710">
    <property type="component" value="Chromosome"/>
</dbReference>
<protein>
    <recommendedName>
        <fullName evidence="2">NADH:ubiquinone oxidoreductase intermediate-associated protein 30 domain-containing protein</fullName>
    </recommendedName>
</protein>